<sequence length="243" mass="29110">MLRSLLGEPPRKNEGLFADTLEAMTRTARLFQQAMDKHHDQKQDYFKLQVWTYGLISSIDELEQCTYAAAFFRKRVHTRFMDDMGPDEKGDYARYVYFYKDGFIRVFSLLDKLGTLLNELYELNTAKVKPHYSYFTVLRQLHDLKVHSDLGNKLLSIHEQRKDYISRLRRRRNMEIHYMNAELQDDLWHKHQAMQGRLELENLDEYLADLTQSYQVVLESLHVAFEYTNFYISNQSNRNNMQK</sequence>
<name>A0A433X4S2_9BACL</name>
<dbReference type="InterPro" id="IPR041394">
    <property type="entry name" value="HEPN_Cthe2314"/>
</dbReference>
<dbReference type="Proteomes" id="UP000272464">
    <property type="component" value="Unassembled WGS sequence"/>
</dbReference>
<evidence type="ECO:0000259" key="1">
    <source>
        <dbReference type="Pfam" id="PF18730"/>
    </source>
</evidence>
<feature type="domain" description="Cthe-2314-like HEPN" evidence="1">
    <location>
        <begin position="51"/>
        <end position="229"/>
    </location>
</feature>
<dbReference type="Pfam" id="PF18730">
    <property type="entry name" value="HEPN_Cthe2314"/>
    <property type="match status" value="1"/>
</dbReference>
<evidence type="ECO:0000313" key="2">
    <source>
        <dbReference type="EMBL" id="RUT29090.1"/>
    </source>
</evidence>
<comment type="caution">
    <text evidence="2">The sequence shown here is derived from an EMBL/GenBank/DDBJ whole genome shotgun (WGS) entry which is preliminary data.</text>
</comment>
<gene>
    <name evidence="2" type="ORF">EJP77_15320</name>
</gene>
<reference evidence="2 3" key="1">
    <citation type="submission" date="2018-12" db="EMBL/GenBank/DDBJ databases">
        <authorList>
            <person name="Sun L."/>
            <person name="Chen Z."/>
        </authorList>
    </citation>
    <scope>NUCLEOTIDE SEQUENCE [LARGE SCALE GENOMIC DNA]</scope>
    <source>
        <strain evidence="2 3">3-5-3</strain>
    </source>
</reference>
<dbReference type="RefSeq" id="WP_127200122.1">
    <property type="nucleotide sequence ID" value="NZ_RZNX01000007.1"/>
</dbReference>
<protein>
    <recommendedName>
        <fullName evidence="1">Cthe-2314-like HEPN domain-containing protein</fullName>
    </recommendedName>
</protein>
<dbReference type="AlphaFoldDB" id="A0A433X4S2"/>
<dbReference type="EMBL" id="RZNX01000007">
    <property type="protein sequence ID" value="RUT29090.1"/>
    <property type="molecule type" value="Genomic_DNA"/>
</dbReference>
<accession>A0A433X4S2</accession>
<dbReference type="OrthoDB" id="2641850at2"/>
<evidence type="ECO:0000313" key="3">
    <source>
        <dbReference type="Proteomes" id="UP000272464"/>
    </source>
</evidence>
<organism evidence="2 3">
    <name type="scientific">Paenibacillus zeisoli</name>
    <dbReference type="NCBI Taxonomy" id="2496267"/>
    <lineage>
        <taxon>Bacteria</taxon>
        <taxon>Bacillati</taxon>
        <taxon>Bacillota</taxon>
        <taxon>Bacilli</taxon>
        <taxon>Bacillales</taxon>
        <taxon>Paenibacillaceae</taxon>
        <taxon>Paenibacillus</taxon>
    </lineage>
</organism>
<keyword evidence="3" id="KW-1185">Reference proteome</keyword>
<proteinExistence type="predicted"/>